<name>A0A1R3WWX2_9RHOB</name>
<dbReference type="EMBL" id="FTPS01000001">
    <property type="protein sequence ID" value="SIT81331.1"/>
    <property type="molecule type" value="Genomic_DNA"/>
</dbReference>
<dbReference type="STRING" id="515897.SAMN05421849_1462"/>
<dbReference type="SUPFAM" id="SSF101898">
    <property type="entry name" value="NHL repeat"/>
    <property type="match status" value="1"/>
</dbReference>
<protein>
    <recommendedName>
        <fullName evidence="2">Phytase-like domain-containing protein</fullName>
    </recommendedName>
</protein>
<dbReference type="Pfam" id="PF13449">
    <property type="entry name" value="Phytase-like"/>
    <property type="match status" value="1"/>
</dbReference>
<feature type="domain" description="Phytase-like" evidence="2">
    <location>
        <begin position="41"/>
        <end position="280"/>
    </location>
</feature>
<evidence type="ECO:0000256" key="1">
    <source>
        <dbReference type="SAM" id="SignalP"/>
    </source>
</evidence>
<feature type="signal peptide" evidence="1">
    <location>
        <begin position="1"/>
        <end position="22"/>
    </location>
</feature>
<dbReference type="Gene3D" id="2.130.10.10">
    <property type="entry name" value="YVTN repeat-like/Quinoprotein amine dehydrogenase"/>
    <property type="match status" value="1"/>
</dbReference>
<dbReference type="PIRSF" id="PIRSF031900">
    <property type="entry name" value="UCP031900"/>
    <property type="match status" value="1"/>
</dbReference>
<reference evidence="3 4" key="1">
    <citation type="submission" date="2017-01" db="EMBL/GenBank/DDBJ databases">
        <authorList>
            <person name="Mah S.A."/>
            <person name="Swanson W.J."/>
            <person name="Moy G.W."/>
            <person name="Vacquier V.D."/>
        </authorList>
    </citation>
    <scope>NUCLEOTIDE SEQUENCE [LARGE SCALE GENOMIC DNA]</scope>
    <source>
        <strain evidence="3 4">DSM 21219</strain>
    </source>
</reference>
<dbReference type="AlphaFoldDB" id="A0A1R3WWX2"/>
<dbReference type="InterPro" id="IPR014567">
    <property type="entry name" value="UCP031900"/>
</dbReference>
<keyword evidence="1" id="KW-0732">Signal</keyword>
<accession>A0A1R3WWX2</accession>
<organism evidence="3 4">
    <name type="scientific">Pontibaca methylaminivorans</name>
    <dbReference type="NCBI Taxonomy" id="515897"/>
    <lineage>
        <taxon>Bacteria</taxon>
        <taxon>Pseudomonadati</taxon>
        <taxon>Pseudomonadota</taxon>
        <taxon>Alphaproteobacteria</taxon>
        <taxon>Rhodobacterales</taxon>
        <taxon>Roseobacteraceae</taxon>
        <taxon>Pontibaca</taxon>
    </lineage>
</organism>
<proteinExistence type="predicted"/>
<dbReference type="Proteomes" id="UP000192455">
    <property type="component" value="Unassembled WGS sequence"/>
</dbReference>
<dbReference type="InterPro" id="IPR015943">
    <property type="entry name" value="WD40/YVTN_repeat-like_dom_sf"/>
</dbReference>
<evidence type="ECO:0000313" key="3">
    <source>
        <dbReference type="EMBL" id="SIT81331.1"/>
    </source>
</evidence>
<sequence>MRFRPATKLILALALVCVPAAAGHPAGVHLHSARWQIDEPWFGGWSGIDISADGIEMTVLSDEGVLLRTRVTREDGRIAAIATGEPAHLKSAVGRRLKGPGADSEGLAIAGDGTIYVSFEGRTRVVRYDRPDSKAHVLPRPPAFREMPRNGSLESLAIDDRGRLYTMPEEWRDASGAIPVFRWDGREWSVPFTLPPRGRFVPVGADFGPDGRLYVLERAFNPPLGFQSRLRRWRIDGDRPHDEETLLETATGTHDNLEGVAIWRDDRGRLRATMVSDDNFFFLQRTELVEYRLPD</sequence>
<gene>
    <name evidence="3" type="ORF">SAMN05421849_1462</name>
</gene>
<dbReference type="RefSeq" id="WP_076649068.1">
    <property type="nucleotide sequence ID" value="NZ_FTPS01000001.1"/>
</dbReference>
<evidence type="ECO:0000313" key="4">
    <source>
        <dbReference type="Proteomes" id="UP000192455"/>
    </source>
</evidence>
<evidence type="ECO:0000259" key="2">
    <source>
        <dbReference type="Pfam" id="PF13449"/>
    </source>
</evidence>
<dbReference type="OrthoDB" id="9798693at2"/>
<dbReference type="InterPro" id="IPR027372">
    <property type="entry name" value="Phytase-like_dom"/>
</dbReference>
<feature type="chain" id="PRO_5013249657" description="Phytase-like domain-containing protein" evidence="1">
    <location>
        <begin position="23"/>
        <end position="295"/>
    </location>
</feature>
<keyword evidence="4" id="KW-1185">Reference proteome</keyword>